<evidence type="ECO:0000313" key="3">
    <source>
        <dbReference type="EMBL" id="GAA0205552.1"/>
    </source>
</evidence>
<dbReference type="EC" id="3.5.4.16" evidence="2"/>
<keyword evidence="4" id="KW-1185">Reference proteome</keyword>
<gene>
    <name evidence="2 3" type="primary">folE2</name>
    <name evidence="3" type="ORF">GCM10008919_06080</name>
</gene>
<dbReference type="InterPro" id="IPR003801">
    <property type="entry name" value="GTP_cyclohydrolase_FolE2/MptA"/>
</dbReference>
<dbReference type="Gene3D" id="3.10.270.10">
    <property type="entry name" value="Urate Oxidase"/>
    <property type="match status" value="1"/>
</dbReference>
<dbReference type="Proteomes" id="UP001500399">
    <property type="component" value="Unassembled WGS sequence"/>
</dbReference>
<evidence type="ECO:0000256" key="1">
    <source>
        <dbReference type="ARBA" id="ARBA00022801"/>
    </source>
</evidence>
<comment type="caution">
    <text evidence="3">The sequence shown here is derived from an EMBL/GenBank/DDBJ whole genome shotgun (WGS) entry which is preliminary data.</text>
</comment>
<accession>A0ABP3CHL3</accession>
<comment type="function">
    <text evidence="2">Converts GTP to 7,8-dihydroneopterin triphosphate.</text>
</comment>
<dbReference type="Pfam" id="PF02649">
    <property type="entry name" value="GCHY-1"/>
    <property type="match status" value="1"/>
</dbReference>
<dbReference type="InterPro" id="IPR022838">
    <property type="entry name" value="GTP_cyclohydrolase_FolE2"/>
</dbReference>
<proteinExistence type="inferred from homology"/>
<dbReference type="HAMAP" id="MF_01527_B">
    <property type="entry name" value="GTP_cyclohydrol_B"/>
    <property type="match status" value="1"/>
</dbReference>
<evidence type="ECO:0000313" key="4">
    <source>
        <dbReference type="Proteomes" id="UP001500399"/>
    </source>
</evidence>
<name>A0ABP3CHL3_9FIRM</name>
<comment type="similarity">
    <text evidence="2">Belongs to the GTP cyclohydrolase IV family.</text>
</comment>
<protein>
    <recommendedName>
        <fullName evidence="2">GTP cyclohydrolase FolE2</fullName>
        <ecNumber evidence="2">3.5.4.16</ecNumber>
    </recommendedName>
</protein>
<dbReference type="PANTHER" id="PTHR36445">
    <property type="entry name" value="GTP CYCLOHYDROLASE MPTA"/>
    <property type="match status" value="1"/>
</dbReference>
<dbReference type="RefSeq" id="WP_304987988.1">
    <property type="nucleotide sequence ID" value="NZ_BAAACR010000002.1"/>
</dbReference>
<evidence type="ECO:0000256" key="2">
    <source>
        <dbReference type="HAMAP-Rule" id="MF_01527"/>
    </source>
</evidence>
<dbReference type="NCBIfam" id="NF010200">
    <property type="entry name" value="PRK13674.1-1"/>
    <property type="match status" value="1"/>
</dbReference>
<dbReference type="PANTHER" id="PTHR36445:SF1">
    <property type="entry name" value="GTP CYCLOHYDROLASE MPTA"/>
    <property type="match status" value="1"/>
</dbReference>
<dbReference type="EMBL" id="BAAACR010000002">
    <property type="protein sequence ID" value="GAA0205552.1"/>
    <property type="molecule type" value="Genomic_DNA"/>
</dbReference>
<keyword evidence="1 2" id="KW-0378">Hydrolase</keyword>
<comment type="pathway">
    <text evidence="2">Cofactor biosynthesis; 7,8-dihydroneopterin triphosphate biosynthesis; 7,8-dihydroneopterin triphosphate from GTP: step 1/1.</text>
</comment>
<reference evidence="4" key="1">
    <citation type="journal article" date="2019" name="Int. J. Syst. Evol. Microbiol.">
        <title>The Global Catalogue of Microorganisms (GCM) 10K type strain sequencing project: providing services to taxonomists for standard genome sequencing and annotation.</title>
        <authorList>
            <consortium name="The Broad Institute Genomics Platform"/>
            <consortium name="The Broad Institute Genome Sequencing Center for Infectious Disease"/>
            <person name="Wu L."/>
            <person name="Ma J."/>
        </authorList>
    </citation>
    <scope>NUCLEOTIDE SEQUENCE [LARGE SCALE GENOMIC DNA]</scope>
    <source>
        <strain evidence="4">JCM 8542</strain>
    </source>
</reference>
<comment type="catalytic activity">
    <reaction evidence="2">
        <text>GTP + H2O = 7,8-dihydroneopterin 3'-triphosphate + formate + H(+)</text>
        <dbReference type="Rhea" id="RHEA:17473"/>
        <dbReference type="ChEBI" id="CHEBI:15377"/>
        <dbReference type="ChEBI" id="CHEBI:15378"/>
        <dbReference type="ChEBI" id="CHEBI:15740"/>
        <dbReference type="ChEBI" id="CHEBI:37565"/>
        <dbReference type="ChEBI" id="CHEBI:58462"/>
        <dbReference type="EC" id="3.5.4.16"/>
    </reaction>
</comment>
<organism evidence="3 4">
    <name type="scientific">Selenomonas dianae</name>
    <dbReference type="NCBI Taxonomy" id="135079"/>
    <lineage>
        <taxon>Bacteria</taxon>
        <taxon>Bacillati</taxon>
        <taxon>Bacillota</taxon>
        <taxon>Negativicutes</taxon>
        <taxon>Selenomonadales</taxon>
        <taxon>Selenomonadaceae</taxon>
        <taxon>Selenomonas</taxon>
    </lineage>
</organism>
<sequence length="264" mass="29874">MLDVQSREDSRGIAIQRVGVKEVRLPFLIKKQTGGYQQVLARIAFTVSLPMEFKGTHMSRFLEILLPWSEKPLAEEEMDAMLTEALDRLHAEAAEVSLAFTYFLKKKAPVSGRTSLLDLDASFTGRKRRGESMQFELGLSMPFTSLCPCSKEISAYGAHNQRSVARVRLRYHEGVPCIYIEDLAALLERQGSAPIYPLLKRADEKYVTEAAYENPKFVEDILRDTVLALRALPGLAYFSLECENEESIHSHNAFAAHEEYLKQN</sequence>
<feature type="site" description="May be catalytically important" evidence="2">
    <location>
        <position position="147"/>
    </location>
</feature>